<dbReference type="PANTHER" id="PTHR34597">
    <property type="entry name" value="SLR1661 PROTEIN"/>
    <property type="match status" value="1"/>
</dbReference>
<evidence type="ECO:0000256" key="1">
    <source>
        <dbReference type="ARBA" id="ARBA00022452"/>
    </source>
</evidence>
<organism evidence="6 7">
    <name type="scientific">Limnospira platensis NIES-46</name>
    <dbReference type="NCBI Taxonomy" id="1236695"/>
    <lineage>
        <taxon>Bacteria</taxon>
        <taxon>Bacillati</taxon>
        <taxon>Cyanobacteriota</taxon>
        <taxon>Cyanophyceae</taxon>
        <taxon>Oscillatoriophycideae</taxon>
        <taxon>Oscillatoriales</taxon>
        <taxon>Sirenicapillariaceae</taxon>
        <taxon>Limnospira</taxon>
    </lineage>
</organism>
<dbReference type="InterPro" id="IPR051544">
    <property type="entry name" value="TPS_OM_transporter"/>
</dbReference>
<evidence type="ECO:0000256" key="3">
    <source>
        <dbReference type="ARBA" id="ARBA00023237"/>
    </source>
</evidence>
<dbReference type="InterPro" id="IPR005565">
    <property type="entry name" value="Hemolysn_activator_HlyB_C"/>
</dbReference>
<comment type="caution">
    <text evidence="6">The sequence shown here is derived from an EMBL/GenBank/DDBJ whole genome shotgun (WGS) entry which is preliminary data.</text>
</comment>
<name>A0A5M3T3J4_LIMPL</name>
<feature type="domain" description="Haemolysin activator HlyB C-terminal" evidence="4">
    <location>
        <begin position="102"/>
        <end position="415"/>
    </location>
</feature>
<protein>
    <recommendedName>
        <fullName evidence="8">Surface antigen D15 domain-containing protein</fullName>
    </recommendedName>
</protein>
<sequence>MQARSAITNLYISEGYITSGAFIPPQELQEGTVTIQILEGEVTDINVSATGRLNPDYVRSRLAVATAKPLNQNRLLAALQLLQLSPIIDTIQAELSAGTRPGQSILDVEFTTAKTFDINLFANNYRPPSVSTFQRGVELTEANLLGQGDSLGIYYSNTDGSNVVDVLYDFPINSRNGTVGFYFNYTDSNIVEPPFKELDIEATSVTFELRYRQPIIQTPTEELALGVSFARRESETSILGIGFPLARGADSDGKTRLSILRLSQEYTRRGTQQVLAARSQFSIGLNLFNSTINDDGPDSQYLAWRGQAQWLRLLAPDTLILLRSDIQLSTQELVPLEQAGLGGLDNLRGYRQDALLRDNFIFASAELRYPILRVDNNKGILQVTPFVDFGTAWSSNADQLQLSSETLMSLGLGLRWQYGDNFRARFDWGIPLMELSSNKRTLQEQGLYFSVEWSPFR</sequence>
<evidence type="ECO:0000259" key="4">
    <source>
        <dbReference type="Pfam" id="PF03865"/>
    </source>
</evidence>
<keyword evidence="1" id="KW-1134">Transmembrane beta strand</keyword>
<dbReference type="EMBL" id="BIMW01000064">
    <property type="protein sequence ID" value="GCE93172.1"/>
    <property type="molecule type" value="Genomic_DNA"/>
</dbReference>
<keyword evidence="1" id="KW-0472">Membrane</keyword>
<accession>A0A5M3T3J4</accession>
<dbReference type="Pfam" id="PF08479">
    <property type="entry name" value="POTRA_2"/>
    <property type="match status" value="1"/>
</dbReference>
<dbReference type="Gene3D" id="3.10.20.310">
    <property type="entry name" value="membrane protein fhac"/>
    <property type="match status" value="1"/>
</dbReference>
<keyword evidence="2" id="KW-0812">Transmembrane</keyword>
<proteinExistence type="predicted"/>
<evidence type="ECO:0000313" key="7">
    <source>
        <dbReference type="Proteomes" id="UP000326169"/>
    </source>
</evidence>
<feature type="domain" description="Polypeptide-transport-associated ShlB-type" evidence="5">
    <location>
        <begin position="2"/>
        <end position="40"/>
    </location>
</feature>
<evidence type="ECO:0000259" key="5">
    <source>
        <dbReference type="Pfam" id="PF08479"/>
    </source>
</evidence>
<dbReference type="PANTHER" id="PTHR34597:SF3">
    <property type="entry name" value="OUTER MEMBRANE TRANSPORTER CDIB"/>
    <property type="match status" value="1"/>
</dbReference>
<dbReference type="Gene3D" id="2.40.160.50">
    <property type="entry name" value="membrane protein fhac: a member of the omp85/tpsb transporter family"/>
    <property type="match status" value="1"/>
</dbReference>
<keyword evidence="7" id="KW-1185">Reference proteome</keyword>
<evidence type="ECO:0000313" key="6">
    <source>
        <dbReference type="EMBL" id="GCE93172.1"/>
    </source>
</evidence>
<reference evidence="6 7" key="1">
    <citation type="journal article" date="2019" name="J Genomics">
        <title>The Draft Genome of a Hydrogen-producing Cyanobacterium, Arthrospira platensis NIES-46.</title>
        <authorList>
            <person name="Suzuki S."/>
            <person name="Yamaguchi H."/>
            <person name="Kawachi M."/>
        </authorList>
    </citation>
    <scope>NUCLEOTIDE SEQUENCE [LARGE SCALE GENOMIC DNA]</scope>
    <source>
        <strain evidence="6 7">NIES-46</strain>
    </source>
</reference>
<evidence type="ECO:0008006" key="8">
    <source>
        <dbReference type="Google" id="ProtNLM"/>
    </source>
</evidence>
<keyword evidence="3" id="KW-0998">Cell outer membrane</keyword>
<dbReference type="Pfam" id="PF03865">
    <property type="entry name" value="ShlB"/>
    <property type="match status" value="1"/>
</dbReference>
<dbReference type="InterPro" id="IPR013686">
    <property type="entry name" value="Polypept-transport_assoc_ShlB"/>
</dbReference>
<dbReference type="Proteomes" id="UP000326169">
    <property type="component" value="Unassembled WGS sequence"/>
</dbReference>
<gene>
    <name evidence="6" type="ORF">NIES46_12210</name>
</gene>
<evidence type="ECO:0000256" key="2">
    <source>
        <dbReference type="ARBA" id="ARBA00022692"/>
    </source>
</evidence>